<comment type="caution">
    <text evidence="2">The sequence shown here is derived from an EMBL/GenBank/DDBJ whole genome shotgun (WGS) entry which is preliminary data.</text>
</comment>
<dbReference type="Proteomes" id="UP001383192">
    <property type="component" value="Unassembled WGS sequence"/>
</dbReference>
<dbReference type="EMBL" id="JAYKXP010000009">
    <property type="protein sequence ID" value="KAK7054288.1"/>
    <property type="molecule type" value="Genomic_DNA"/>
</dbReference>
<evidence type="ECO:0000256" key="1">
    <source>
        <dbReference type="SAM" id="MobiDB-lite"/>
    </source>
</evidence>
<evidence type="ECO:0000313" key="3">
    <source>
        <dbReference type="Proteomes" id="UP001383192"/>
    </source>
</evidence>
<feature type="region of interest" description="Disordered" evidence="1">
    <location>
        <begin position="210"/>
        <end position="246"/>
    </location>
</feature>
<accession>A0AAW0DRY7</accession>
<dbReference type="AlphaFoldDB" id="A0AAW0DRY7"/>
<organism evidence="2 3">
    <name type="scientific">Paramarasmius palmivorus</name>
    <dbReference type="NCBI Taxonomy" id="297713"/>
    <lineage>
        <taxon>Eukaryota</taxon>
        <taxon>Fungi</taxon>
        <taxon>Dikarya</taxon>
        <taxon>Basidiomycota</taxon>
        <taxon>Agaricomycotina</taxon>
        <taxon>Agaricomycetes</taxon>
        <taxon>Agaricomycetidae</taxon>
        <taxon>Agaricales</taxon>
        <taxon>Marasmiineae</taxon>
        <taxon>Marasmiaceae</taxon>
        <taxon>Paramarasmius</taxon>
    </lineage>
</organism>
<proteinExistence type="predicted"/>
<keyword evidence="3" id="KW-1185">Reference proteome</keyword>
<name>A0AAW0DRY7_9AGAR</name>
<evidence type="ECO:0000313" key="2">
    <source>
        <dbReference type="EMBL" id="KAK7054288.1"/>
    </source>
</evidence>
<protein>
    <submittedName>
        <fullName evidence="2">Uncharacterized protein</fullName>
    </submittedName>
</protein>
<sequence length="354" mass="38100">MSNLCHKHDCAIVNGGRAPSRRGHICVGLGHFLPNVPSPTFTDSPISATATPVENSMPFASSFQFSPQYSPPSSGDDSNSGILDSIVSAPTPIFDTAMQGTPSETYPGIFDAPVEQYPLLNGSDWSLPFESYVGMNIDFPGDASGIGSSPINQSGADSCDWTQFIQTTPTQVPTPEALAETLSSVQLEGPATIINNFDATPQVQSYEPVNTEHATKNPASGRQPKKHNNRSVSAPYTERPSGRRKAAVNVPAFVEDDQKRTDAFSERSKRFLRTAENLSSACDPFVLVYCSRPESISDHRGKAKSFVSPQLEQALADIGKSHLIDELHVALSEWKRGQLLTRANTAAVNASVYG</sequence>
<gene>
    <name evidence="2" type="ORF">VNI00_003481</name>
</gene>
<reference evidence="2 3" key="1">
    <citation type="submission" date="2024-01" db="EMBL/GenBank/DDBJ databases">
        <title>A draft genome for a cacao thread blight-causing isolate of Paramarasmius palmivorus.</title>
        <authorList>
            <person name="Baruah I.K."/>
            <person name="Bukari Y."/>
            <person name="Amoako-Attah I."/>
            <person name="Meinhardt L.W."/>
            <person name="Bailey B.A."/>
            <person name="Cohen S.P."/>
        </authorList>
    </citation>
    <scope>NUCLEOTIDE SEQUENCE [LARGE SCALE GENOMIC DNA]</scope>
    <source>
        <strain evidence="2 3">GH-12</strain>
    </source>
</reference>
<feature type="compositionally biased region" description="Low complexity" evidence="1">
    <location>
        <begin position="64"/>
        <end position="81"/>
    </location>
</feature>
<feature type="region of interest" description="Disordered" evidence="1">
    <location>
        <begin position="64"/>
        <end position="85"/>
    </location>
</feature>